<dbReference type="SMART" id="SM00267">
    <property type="entry name" value="GGDEF"/>
    <property type="match status" value="1"/>
</dbReference>
<dbReference type="InterPro" id="IPR043128">
    <property type="entry name" value="Rev_trsase/Diguanyl_cyclase"/>
</dbReference>
<dbReference type="NCBIfam" id="TIGR00254">
    <property type="entry name" value="GGDEF"/>
    <property type="match status" value="1"/>
</dbReference>
<evidence type="ECO:0000313" key="4">
    <source>
        <dbReference type="EMBL" id="ADK85719.1"/>
    </source>
</evidence>
<sequence>MTTDNHKRLFEISLAIARKVLPFLGQHQIPATPENYMIFYLYFEGDLHLVRRVVDAQLNTGRPWTAETTSQVFGQLFSAEANIDMRRNNERLAQSLRQTADFIVARSCQTAELADSASRELCKTIEAAQRLGEADEAGRWLRQALLQVQEVNQASSRLGGELVDKSQELEKAVQSLDRLETMALTDELTKLANRRAWDSRLRVEFNRFLRFGRPCSVIMLDIDDFKAINDRFGHLVGDQALIQVARLCQQGLRAVDFLARFGGEEFVCLLPETSLDGAYVLAERLRASLAAWAFTAAGQRARLTASFGVSCFRPDDERPEQVVERADKNMYRAKALGKNLVCGEEPLGPSQACLN</sequence>
<dbReference type="PANTHER" id="PTHR45138:SF9">
    <property type="entry name" value="DIGUANYLATE CYCLASE DGCM-RELATED"/>
    <property type="match status" value="1"/>
</dbReference>
<feature type="domain" description="GGDEF" evidence="3">
    <location>
        <begin position="213"/>
        <end position="346"/>
    </location>
</feature>
<dbReference type="HOGENOM" id="CLU_000445_11_5_7"/>
<dbReference type="PROSITE" id="PS50887">
    <property type="entry name" value="GGDEF"/>
    <property type="match status" value="1"/>
</dbReference>
<proteinExistence type="predicted"/>
<dbReference type="eggNOG" id="COG3706">
    <property type="taxonomic scope" value="Bacteria"/>
</dbReference>
<gene>
    <name evidence="4" type="ordered locus">Deba_2357</name>
</gene>
<dbReference type="AlphaFoldDB" id="E1QJH6"/>
<dbReference type="EMBL" id="CP002085">
    <property type="protein sequence ID" value="ADK85719.1"/>
    <property type="molecule type" value="Genomic_DNA"/>
</dbReference>
<dbReference type="EC" id="2.7.7.65" evidence="1"/>
<dbReference type="SUPFAM" id="SSF55073">
    <property type="entry name" value="Nucleotide cyclase"/>
    <property type="match status" value="1"/>
</dbReference>
<dbReference type="STRING" id="644282.Deba_2357"/>
<dbReference type="GO" id="GO:0043709">
    <property type="term" value="P:cell adhesion involved in single-species biofilm formation"/>
    <property type="evidence" value="ECO:0007669"/>
    <property type="project" value="TreeGrafter"/>
</dbReference>
<dbReference type="InterPro" id="IPR050469">
    <property type="entry name" value="Diguanylate_Cyclase"/>
</dbReference>
<dbReference type="Pfam" id="PF00990">
    <property type="entry name" value="GGDEF"/>
    <property type="match status" value="1"/>
</dbReference>
<keyword evidence="5" id="KW-1185">Reference proteome</keyword>
<comment type="catalytic activity">
    <reaction evidence="2">
        <text>2 GTP = 3',3'-c-di-GMP + 2 diphosphate</text>
        <dbReference type="Rhea" id="RHEA:24898"/>
        <dbReference type="ChEBI" id="CHEBI:33019"/>
        <dbReference type="ChEBI" id="CHEBI:37565"/>
        <dbReference type="ChEBI" id="CHEBI:58805"/>
        <dbReference type="EC" id="2.7.7.65"/>
    </reaction>
</comment>
<evidence type="ECO:0000256" key="1">
    <source>
        <dbReference type="ARBA" id="ARBA00012528"/>
    </source>
</evidence>
<accession>E1QJH6</accession>
<dbReference type="CDD" id="cd01949">
    <property type="entry name" value="GGDEF"/>
    <property type="match status" value="1"/>
</dbReference>
<reference evidence="4 5" key="1">
    <citation type="journal article" date="2010" name="Stand. Genomic Sci.">
        <title>Complete genome sequence of Desulfarculus baarsii type strain (2st14).</title>
        <authorList>
            <person name="Sun H."/>
            <person name="Spring S."/>
            <person name="Lapidus A."/>
            <person name="Davenport K."/>
            <person name="Del Rio T.G."/>
            <person name="Tice H."/>
            <person name="Nolan M."/>
            <person name="Copeland A."/>
            <person name="Cheng J.F."/>
            <person name="Lucas S."/>
            <person name="Tapia R."/>
            <person name="Goodwin L."/>
            <person name="Pitluck S."/>
            <person name="Ivanova N."/>
            <person name="Pagani I."/>
            <person name="Mavromatis K."/>
            <person name="Ovchinnikova G."/>
            <person name="Pati A."/>
            <person name="Chen A."/>
            <person name="Palaniappan K."/>
            <person name="Hauser L."/>
            <person name="Chang Y.J."/>
            <person name="Jeffries C.D."/>
            <person name="Detter J.C."/>
            <person name="Han C."/>
            <person name="Rohde M."/>
            <person name="Brambilla E."/>
            <person name="Goker M."/>
            <person name="Woyke T."/>
            <person name="Bristow J."/>
            <person name="Eisen J.A."/>
            <person name="Markowitz V."/>
            <person name="Hugenholtz P."/>
            <person name="Kyrpides N.C."/>
            <person name="Klenk H.P."/>
            <person name="Land M."/>
        </authorList>
    </citation>
    <scope>NUCLEOTIDE SEQUENCE [LARGE SCALE GENOMIC DNA]</scope>
    <source>
        <strain evidence="5">ATCC 33931 / DSM 2075 / LMG 7858 / VKM B-1802 / 2st14</strain>
    </source>
</reference>
<dbReference type="KEGG" id="dbr:Deba_2357"/>
<evidence type="ECO:0000256" key="2">
    <source>
        <dbReference type="ARBA" id="ARBA00034247"/>
    </source>
</evidence>
<dbReference type="InterPro" id="IPR000160">
    <property type="entry name" value="GGDEF_dom"/>
</dbReference>
<dbReference type="OrthoDB" id="9813903at2"/>
<evidence type="ECO:0000313" key="5">
    <source>
        <dbReference type="Proteomes" id="UP000009047"/>
    </source>
</evidence>
<dbReference type="InterPro" id="IPR029787">
    <property type="entry name" value="Nucleotide_cyclase"/>
</dbReference>
<dbReference type="Gene3D" id="3.30.70.270">
    <property type="match status" value="1"/>
</dbReference>
<name>E1QJH6_DESB2</name>
<dbReference type="FunFam" id="3.30.70.270:FF:000001">
    <property type="entry name" value="Diguanylate cyclase domain protein"/>
    <property type="match status" value="1"/>
</dbReference>
<protein>
    <recommendedName>
        <fullName evidence="1">diguanylate cyclase</fullName>
        <ecNumber evidence="1">2.7.7.65</ecNumber>
    </recommendedName>
</protein>
<organism evidence="4 5">
    <name type="scientific">Desulfarculus baarsii (strain ATCC 33931 / DSM 2075 / LMG 7858 / VKM B-1802 / 2st14)</name>
    <dbReference type="NCBI Taxonomy" id="644282"/>
    <lineage>
        <taxon>Bacteria</taxon>
        <taxon>Pseudomonadati</taxon>
        <taxon>Thermodesulfobacteriota</taxon>
        <taxon>Desulfarculia</taxon>
        <taxon>Desulfarculales</taxon>
        <taxon>Desulfarculaceae</taxon>
        <taxon>Desulfarculus</taxon>
    </lineage>
</organism>
<dbReference type="Proteomes" id="UP000009047">
    <property type="component" value="Chromosome"/>
</dbReference>
<dbReference type="PANTHER" id="PTHR45138">
    <property type="entry name" value="REGULATORY COMPONENTS OF SENSORY TRANSDUCTION SYSTEM"/>
    <property type="match status" value="1"/>
</dbReference>
<dbReference type="GO" id="GO:0005886">
    <property type="term" value="C:plasma membrane"/>
    <property type="evidence" value="ECO:0007669"/>
    <property type="project" value="TreeGrafter"/>
</dbReference>
<dbReference type="GO" id="GO:0052621">
    <property type="term" value="F:diguanylate cyclase activity"/>
    <property type="evidence" value="ECO:0007669"/>
    <property type="project" value="UniProtKB-EC"/>
</dbReference>
<evidence type="ECO:0000259" key="3">
    <source>
        <dbReference type="PROSITE" id="PS50887"/>
    </source>
</evidence>
<dbReference type="GO" id="GO:1902201">
    <property type="term" value="P:negative regulation of bacterial-type flagellum-dependent cell motility"/>
    <property type="evidence" value="ECO:0007669"/>
    <property type="project" value="TreeGrafter"/>
</dbReference>